<keyword evidence="3" id="KW-1185">Reference proteome</keyword>
<dbReference type="EMBL" id="JABSTU010000001">
    <property type="protein sequence ID" value="KAH8039783.1"/>
    <property type="molecule type" value="Genomic_DNA"/>
</dbReference>
<evidence type="ECO:0000256" key="1">
    <source>
        <dbReference type="SAM" id="MobiDB-lite"/>
    </source>
</evidence>
<feature type="region of interest" description="Disordered" evidence="1">
    <location>
        <begin position="1"/>
        <end position="28"/>
    </location>
</feature>
<feature type="region of interest" description="Disordered" evidence="1">
    <location>
        <begin position="106"/>
        <end position="135"/>
    </location>
</feature>
<feature type="compositionally biased region" description="Low complexity" evidence="1">
    <location>
        <begin position="122"/>
        <end position="135"/>
    </location>
</feature>
<organism evidence="2 3">
    <name type="scientific">Rhipicephalus microplus</name>
    <name type="common">Cattle tick</name>
    <name type="synonym">Boophilus microplus</name>
    <dbReference type="NCBI Taxonomy" id="6941"/>
    <lineage>
        <taxon>Eukaryota</taxon>
        <taxon>Metazoa</taxon>
        <taxon>Ecdysozoa</taxon>
        <taxon>Arthropoda</taxon>
        <taxon>Chelicerata</taxon>
        <taxon>Arachnida</taxon>
        <taxon>Acari</taxon>
        <taxon>Parasitiformes</taxon>
        <taxon>Ixodida</taxon>
        <taxon>Ixodoidea</taxon>
        <taxon>Ixodidae</taxon>
        <taxon>Rhipicephalinae</taxon>
        <taxon>Rhipicephalus</taxon>
        <taxon>Boophilus</taxon>
    </lineage>
</organism>
<feature type="compositionally biased region" description="Low complexity" evidence="1">
    <location>
        <begin position="162"/>
        <end position="180"/>
    </location>
</feature>
<gene>
    <name evidence="2" type="ORF">HPB51_008715</name>
</gene>
<name>A0A9J6F001_RHIMP</name>
<reference evidence="2" key="2">
    <citation type="submission" date="2021-09" db="EMBL/GenBank/DDBJ databases">
        <authorList>
            <person name="Jia N."/>
            <person name="Wang J."/>
            <person name="Shi W."/>
            <person name="Du L."/>
            <person name="Sun Y."/>
            <person name="Zhan W."/>
            <person name="Jiang J."/>
            <person name="Wang Q."/>
            <person name="Zhang B."/>
            <person name="Ji P."/>
            <person name="Sakyi L.B."/>
            <person name="Cui X."/>
            <person name="Yuan T."/>
            <person name="Jiang B."/>
            <person name="Yang W."/>
            <person name="Lam T.T.-Y."/>
            <person name="Chang Q."/>
            <person name="Ding S."/>
            <person name="Wang X."/>
            <person name="Zhu J."/>
            <person name="Ruan X."/>
            <person name="Zhao L."/>
            <person name="Wei J."/>
            <person name="Que T."/>
            <person name="Du C."/>
            <person name="Cheng J."/>
            <person name="Dai P."/>
            <person name="Han X."/>
            <person name="Huang E."/>
            <person name="Gao Y."/>
            <person name="Liu J."/>
            <person name="Shao H."/>
            <person name="Ye R."/>
            <person name="Li L."/>
            <person name="Wei W."/>
            <person name="Wang X."/>
            <person name="Wang C."/>
            <person name="Huo Q."/>
            <person name="Li W."/>
            <person name="Guo W."/>
            <person name="Chen H."/>
            <person name="Chen S."/>
            <person name="Zhou L."/>
            <person name="Zhou L."/>
            <person name="Ni X."/>
            <person name="Tian J."/>
            <person name="Zhou Y."/>
            <person name="Sheng Y."/>
            <person name="Liu T."/>
            <person name="Pan Y."/>
            <person name="Xia L."/>
            <person name="Li J."/>
            <person name="Zhao F."/>
            <person name="Cao W."/>
        </authorList>
    </citation>
    <scope>NUCLEOTIDE SEQUENCE</scope>
    <source>
        <strain evidence="2">Rmic-2018</strain>
        <tissue evidence="2">Larvae</tissue>
    </source>
</reference>
<evidence type="ECO:0000313" key="2">
    <source>
        <dbReference type="EMBL" id="KAH8039783.1"/>
    </source>
</evidence>
<proteinExistence type="predicted"/>
<reference evidence="2" key="1">
    <citation type="journal article" date="2020" name="Cell">
        <title>Large-Scale Comparative Analyses of Tick Genomes Elucidate Their Genetic Diversity and Vector Capacities.</title>
        <authorList>
            <consortium name="Tick Genome and Microbiome Consortium (TIGMIC)"/>
            <person name="Jia N."/>
            <person name="Wang J."/>
            <person name="Shi W."/>
            <person name="Du L."/>
            <person name="Sun Y."/>
            <person name="Zhan W."/>
            <person name="Jiang J.F."/>
            <person name="Wang Q."/>
            <person name="Zhang B."/>
            <person name="Ji P."/>
            <person name="Bell-Sakyi L."/>
            <person name="Cui X.M."/>
            <person name="Yuan T.T."/>
            <person name="Jiang B.G."/>
            <person name="Yang W.F."/>
            <person name="Lam T.T."/>
            <person name="Chang Q.C."/>
            <person name="Ding S.J."/>
            <person name="Wang X.J."/>
            <person name="Zhu J.G."/>
            <person name="Ruan X.D."/>
            <person name="Zhao L."/>
            <person name="Wei J.T."/>
            <person name="Ye R.Z."/>
            <person name="Que T.C."/>
            <person name="Du C.H."/>
            <person name="Zhou Y.H."/>
            <person name="Cheng J.X."/>
            <person name="Dai P.F."/>
            <person name="Guo W.B."/>
            <person name="Han X.H."/>
            <person name="Huang E.J."/>
            <person name="Li L.F."/>
            <person name="Wei W."/>
            <person name="Gao Y.C."/>
            <person name="Liu J.Z."/>
            <person name="Shao H.Z."/>
            <person name="Wang X."/>
            <person name="Wang C.C."/>
            <person name="Yang T.C."/>
            <person name="Huo Q.B."/>
            <person name="Li W."/>
            <person name="Chen H.Y."/>
            <person name="Chen S.E."/>
            <person name="Zhou L.G."/>
            <person name="Ni X.B."/>
            <person name="Tian J.H."/>
            <person name="Sheng Y."/>
            <person name="Liu T."/>
            <person name="Pan Y.S."/>
            <person name="Xia L.Y."/>
            <person name="Li J."/>
            <person name="Zhao F."/>
            <person name="Cao W.C."/>
        </authorList>
    </citation>
    <scope>NUCLEOTIDE SEQUENCE</scope>
    <source>
        <strain evidence="2">Rmic-2018</strain>
    </source>
</reference>
<sequence>MGSLFSNPSAQRGHMSTNGDRSSSSTPLVTVSTAVQVTRDAHGSWESLTVHVTEFRTSTSTSSVLKAVVSRPQARSRIPAAVTHIRGGKTLKVHVLNFWAYVDAAPSSDSSDGSETDLWDNISESSSSDASDTTSTTLSIASSHSNTSLSSASTSGITISSDLSSGSSSSQSSDEWSTRSPPRKVRYTHKHFSCIFATIIICNRAYTE</sequence>
<evidence type="ECO:0000313" key="3">
    <source>
        <dbReference type="Proteomes" id="UP000821866"/>
    </source>
</evidence>
<dbReference type="Proteomes" id="UP000821866">
    <property type="component" value="Chromosome 1"/>
</dbReference>
<feature type="compositionally biased region" description="Polar residues" evidence="1">
    <location>
        <begin position="1"/>
        <end position="21"/>
    </location>
</feature>
<accession>A0A9J6F001</accession>
<dbReference type="AlphaFoldDB" id="A0A9J6F001"/>
<comment type="caution">
    <text evidence="2">The sequence shown here is derived from an EMBL/GenBank/DDBJ whole genome shotgun (WGS) entry which is preliminary data.</text>
</comment>
<feature type="region of interest" description="Disordered" evidence="1">
    <location>
        <begin position="162"/>
        <end position="181"/>
    </location>
</feature>
<protein>
    <submittedName>
        <fullName evidence="2">Uncharacterized protein</fullName>
    </submittedName>
</protein>